<dbReference type="AlphaFoldDB" id="A0A381ZGE5"/>
<dbReference type="GO" id="GO:0009055">
    <property type="term" value="F:electron transfer activity"/>
    <property type="evidence" value="ECO:0007669"/>
    <property type="project" value="InterPro"/>
</dbReference>
<evidence type="ECO:0000256" key="2">
    <source>
        <dbReference type="ARBA" id="ARBA00022448"/>
    </source>
</evidence>
<keyword evidence="3" id="KW-0574">Periplasm</keyword>
<dbReference type="InterPro" id="IPR050597">
    <property type="entry name" value="Cytochrome_c_Oxidase_Subunit"/>
</dbReference>
<dbReference type="GO" id="GO:0042597">
    <property type="term" value="C:periplasmic space"/>
    <property type="evidence" value="ECO:0007669"/>
    <property type="project" value="UniProtKB-SubCell"/>
</dbReference>
<accession>A0A381ZGE5</accession>
<name>A0A381ZGE5_9ZZZZ</name>
<proteinExistence type="predicted"/>
<dbReference type="GO" id="GO:0020037">
    <property type="term" value="F:heme binding"/>
    <property type="evidence" value="ECO:0007669"/>
    <property type="project" value="InterPro"/>
</dbReference>
<gene>
    <name evidence="5" type="ORF">METZ01_LOCUS141048</name>
</gene>
<dbReference type="EMBL" id="UINC01021182">
    <property type="protein sequence ID" value="SVA88194.1"/>
    <property type="molecule type" value="Genomic_DNA"/>
</dbReference>
<evidence type="ECO:0000313" key="5">
    <source>
        <dbReference type="EMBL" id="SVA88194.1"/>
    </source>
</evidence>
<evidence type="ECO:0000256" key="4">
    <source>
        <dbReference type="ARBA" id="ARBA00022982"/>
    </source>
</evidence>
<evidence type="ECO:0008006" key="6">
    <source>
        <dbReference type="Google" id="ProtNLM"/>
    </source>
</evidence>
<dbReference type="InterPro" id="IPR036909">
    <property type="entry name" value="Cyt_c-like_dom_sf"/>
</dbReference>
<dbReference type="SUPFAM" id="SSF46626">
    <property type="entry name" value="Cytochrome c"/>
    <property type="match status" value="2"/>
</dbReference>
<reference evidence="5" key="1">
    <citation type="submission" date="2018-05" db="EMBL/GenBank/DDBJ databases">
        <authorList>
            <person name="Lanie J.A."/>
            <person name="Ng W.-L."/>
            <person name="Kazmierczak K.M."/>
            <person name="Andrzejewski T.M."/>
            <person name="Davidsen T.M."/>
            <person name="Wayne K.J."/>
            <person name="Tettelin H."/>
            <person name="Glass J.I."/>
            <person name="Rusch D."/>
            <person name="Podicherti R."/>
            <person name="Tsui H.-C.T."/>
            <person name="Winkler M.E."/>
        </authorList>
    </citation>
    <scope>NUCLEOTIDE SEQUENCE</scope>
</reference>
<dbReference type="Gene3D" id="1.10.760.10">
    <property type="entry name" value="Cytochrome c-like domain"/>
    <property type="match status" value="2"/>
</dbReference>
<protein>
    <recommendedName>
        <fullName evidence="6">Cytochrome c domain-containing protein</fullName>
    </recommendedName>
</protein>
<dbReference type="PIRSF" id="PIRSF000005">
    <property type="entry name" value="Cytochrome_c4"/>
    <property type="match status" value="1"/>
</dbReference>
<organism evidence="5">
    <name type="scientific">marine metagenome</name>
    <dbReference type="NCBI Taxonomy" id="408172"/>
    <lineage>
        <taxon>unclassified sequences</taxon>
        <taxon>metagenomes</taxon>
        <taxon>ecological metagenomes</taxon>
    </lineage>
</organism>
<evidence type="ECO:0000256" key="3">
    <source>
        <dbReference type="ARBA" id="ARBA00022764"/>
    </source>
</evidence>
<keyword evidence="4" id="KW-0249">Electron transport</keyword>
<comment type="subcellular location">
    <subcellularLocation>
        <location evidence="1">Periplasm</location>
    </subcellularLocation>
</comment>
<dbReference type="InterPro" id="IPR024167">
    <property type="entry name" value="Cytochrome_c4-like"/>
</dbReference>
<keyword evidence="2" id="KW-0813">Transport</keyword>
<dbReference type="PANTHER" id="PTHR33751:SF9">
    <property type="entry name" value="CYTOCHROME C4"/>
    <property type="match status" value="1"/>
</dbReference>
<feature type="non-terminal residue" evidence="5">
    <location>
        <position position="170"/>
    </location>
</feature>
<dbReference type="GO" id="GO:0005506">
    <property type="term" value="F:iron ion binding"/>
    <property type="evidence" value="ECO:0007669"/>
    <property type="project" value="InterPro"/>
</dbReference>
<dbReference type="PANTHER" id="PTHR33751">
    <property type="entry name" value="CBB3-TYPE CYTOCHROME C OXIDASE SUBUNIT FIXP"/>
    <property type="match status" value="1"/>
</dbReference>
<evidence type="ECO:0000256" key="1">
    <source>
        <dbReference type="ARBA" id="ARBA00004418"/>
    </source>
</evidence>
<sequence length="170" mass="18843">MRAWTIIVCFCLSFSALSLSTVADEYAEMREMLEQCEVCHGKTAAPADDTYPILAGQELYYLYVQLKDFKSGHRTNEFMAPVVAELDKAQLMALAKFYSEQAWPNIGFDGNATQKNKGEKAADAGQCVACHLSSYMGNSRVPRLAGQHPGYLIKTMLDMKSKARNNAPSK</sequence>